<dbReference type="InterPro" id="IPR041682">
    <property type="entry name" value="AAA_14"/>
</dbReference>
<dbReference type="PANTHER" id="PTHR33295">
    <property type="entry name" value="ATPASE"/>
    <property type="match status" value="1"/>
</dbReference>
<gene>
    <name evidence="3" type="ORF">G1C95_0476</name>
</gene>
<reference evidence="3 4" key="1">
    <citation type="submission" date="2020-02" db="EMBL/GenBank/DDBJ databases">
        <title>Characterization of phylogenetic diversity of novel bifidobacterial species isolated in Czech ZOOs.</title>
        <authorList>
            <person name="Lugli G.A."/>
            <person name="Vera N.B."/>
            <person name="Ventura M."/>
        </authorList>
    </citation>
    <scope>NUCLEOTIDE SEQUENCE [LARGE SCALE GENOMIC DNA]</scope>
    <source>
        <strain evidence="3 4">DSM 109957</strain>
    </source>
</reference>
<feature type="domain" description="DUF4143" evidence="2">
    <location>
        <begin position="225"/>
        <end position="386"/>
    </location>
</feature>
<evidence type="ECO:0000259" key="2">
    <source>
        <dbReference type="Pfam" id="PF13635"/>
    </source>
</evidence>
<dbReference type="InterPro" id="IPR027417">
    <property type="entry name" value="P-loop_NTPase"/>
</dbReference>
<dbReference type="Pfam" id="PF13635">
    <property type="entry name" value="DUF4143"/>
    <property type="match status" value="1"/>
</dbReference>
<evidence type="ECO:0000313" key="3">
    <source>
        <dbReference type="EMBL" id="NMM93291.1"/>
    </source>
</evidence>
<dbReference type="Proteomes" id="UP000532194">
    <property type="component" value="Unassembled WGS sequence"/>
</dbReference>
<protein>
    <submittedName>
        <fullName evidence="3">ATPase AAA</fullName>
    </submittedName>
</protein>
<accession>A0A7Y0EN48</accession>
<dbReference type="SUPFAM" id="SSF52540">
    <property type="entry name" value="P-loop containing nucleoside triphosphate hydrolases"/>
    <property type="match status" value="1"/>
</dbReference>
<dbReference type="AlphaFoldDB" id="A0A7Y0EN48"/>
<proteinExistence type="predicted"/>
<dbReference type="InterPro" id="IPR025420">
    <property type="entry name" value="DUF4143"/>
</dbReference>
<evidence type="ECO:0000313" key="4">
    <source>
        <dbReference type="Proteomes" id="UP000532194"/>
    </source>
</evidence>
<dbReference type="PANTHER" id="PTHR33295:SF7">
    <property type="entry name" value="ATPASE"/>
    <property type="match status" value="1"/>
</dbReference>
<dbReference type="Pfam" id="PF13173">
    <property type="entry name" value="AAA_14"/>
    <property type="match status" value="1"/>
</dbReference>
<keyword evidence="4" id="KW-1185">Reference proteome</keyword>
<feature type="domain" description="AAA" evidence="1">
    <location>
        <begin position="19"/>
        <end position="152"/>
    </location>
</feature>
<sequence>MLRRKALERFRFWKEHKTKQALLVTGARQVGKSTLIRAFAEESYDHVVMFDLVDNMRARDSFAQAQSAQDLELRMSVMSDVDMVPGSTVVIVDEVQECPQIVTFIKYLVDKGNYDFILSGSMLGVALDNIRSIPVGYLTEVRMFPMDFEEFCWANGVPETAFDMLRQCVSQRKPIADYLHNRFADLFKRYLLVGGMPDAVNAFLQSNDIGQVRIIQNDLRRYYREDISKYAPKDRRLVIQNIYDLVPSELLHSGRRFHLGSIEGVKRFTQVQDEFLWLTNAGVALAQYNIAELAHPFLLSENRNKIKLFYSDVGLLTGAYSKEASRDILDDNPSVNLGSTYENFVVQELAAHGFQTRYYQSKAIGEIDAAIERADGTVVVFEVKSGRSYKSHAALDNALASTNCHVDEAYVLYNGNVEASGSIMYIPVYAVGLFSAE</sequence>
<dbReference type="Gene3D" id="3.40.50.300">
    <property type="entry name" value="P-loop containing nucleotide triphosphate hydrolases"/>
    <property type="match status" value="1"/>
</dbReference>
<evidence type="ECO:0000259" key="1">
    <source>
        <dbReference type="Pfam" id="PF13173"/>
    </source>
</evidence>
<comment type="caution">
    <text evidence="3">The sequence shown here is derived from an EMBL/GenBank/DDBJ whole genome shotgun (WGS) entry which is preliminary data.</text>
</comment>
<dbReference type="RefSeq" id="WP_169171319.1">
    <property type="nucleotide sequence ID" value="NZ_JAAIII010000001.1"/>
</dbReference>
<name>A0A7Y0EN48_9BIFI</name>
<organism evidence="3 4">
    <name type="scientific">Bifidobacterium oedipodis</name>
    <dbReference type="NCBI Taxonomy" id="2675322"/>
    <lineage>
        <taxon>Bacteria</taxon>
        <taxon>Bacillati</taxon>
        <taxon>Actinomycetota</taxon>
        <taxon>Actinomycetes</taxon>
        <taxon>Bifidobacteriales</taxon>
        <taxon>Bifidobacteriaceae</taxon>
        <taxon>Bifidobacterium</taxon>
    </lineage>
</organism>
<dbReference type="EMBL" id="JAAIII010000001">
    <property type="protein sequence ID" value="NMM93291.1"/>
    <property type="molecule type" value="Genomic_DNA"/>
</dbReference>